<protein>
    <submittedName>
        <fullName evidence="1">Probable copper-transporting ATPase HMA5</fullName>
    </submittedName>
</protein>
<gene>
    <name evidence="1" type="ORF">Tci_432678</name>
</gene>
<reference evidence="1" key="1">
    <citation type="journal article" date="2019" name="Sci. Rep.">
        <title>Draft genome of Tanacetum cinerariifolium, the natural source of mosquito coil.</title>
        <authorList>
            <person name="Yamashiro T."/>
            <person name="Shiraishi A."/>
            <person name="Satake H."/>
            <person name="Nakayama K."/>
        </authorList>
    </citation>
    <scope>NUCLEOTIDE SEQUENCE</scope>
</reference>
<comment type="caution">
    <text evidence="1">The sequence shown here is derived from an EMBL/GenBank/DDBJ whole genome shotgun (WGS) entry which is preliminary data.</text>
</comment>
<sequence length="155" mass="17445">MKIVIYVCKREKVLIGKIFARKYDGYPKTSIPSNMDSFQLALEFGILVMVIACRCALGLPNCSYGWYWSWCFSRRLIKGGQSTGKRMQGGWNCWLMYKSFLLGTYVGGKGACTKLSLPNVEISETNDEKGQTALHMAAQGHNYKVGEHDFAYSNT</sequence>
<dbReference type="AlphaFoldDB" id="A0A699HX46"/>
<organism evidence="1">
    <name type="scientific">Tanacetum cinerariifolium</name>
    <name type="common">Dalmatian daisy</name>
    <name type="synonym">Chrysanthemum cinerariifolium</name>
    <dbReference type="NCBI Taxonomy" id="118510"/>
    <lineage>
        <taxon>Eukaryota</taxon>
        <taxon>Viridiplantae</taxon>
        <taxon>Streptophyta</taxon>
        <taxon>Embryophyta</taxon>
        <taxon>Tracheophyta</taxon>
        <taxon>Spermatophyta</taxon>
        <taxon>Magnoliopsida</taxon>
        <taxon>eudicotyledons</taxon>
        <taxon>Gunneridae</taxon>
        <taxon>Pentapetalae</taxon>
        <taxon>asterids</taxon>
        <taxon>campanulids</taxon>
        <taxon>Asterales</taxon>
        <taxon>Asteraceae</taxon>
        <taxon>Asteroideae</taxon>
        <taxon>Anthemideae</taxon>
        <taxon>Anthemidinae</taxon>
        <taxon>Tanacetum</taxon>
    </lineage>
</organism>
<accession>A0A699HX46</accession>
<proteinExistence type="predicted"/>
<evidence type="ECO:0000313" key="1">
    <source>
        <dbReference type="EMBL" id="GEY60704.1"/>
    </source>
</evidence>
<dbReference type="EMBL" id="BKCJ010193042">
    <property type="protein sequence ID" value="GEY60704.1"/>
    <property type="molecule type" value="Genomic_DNA"/>
</dbReference>
<name>A0A699HX46_TANCI</name>